<protein>
    <submittedName>
        <fullName evidence="5">Bifunctional metallophosphatase/5'-nucleotidase</fullName>
    </submittedName>
</protein>
<feature type="domain" description="5'-Nucleotidase C-terminal" evidence="4">
    <location>
        <begin position="447"/>
        <end position="579"/>
    </location>
</feature>
<evidence type="ECO:0000256" key="1">
    <source>
        <dbReference type="ARBA" id="ARBA00022729"/>
    </source>
</evidence>
<dbReference type="PROSITE" id="PS51257">
    <property type="entry name" value="PROKAR_LIPOPROTEIN"/>
    <property type="match status" value="1"/>
</dbReference>
<dbReference type="InterPro" id="IPR006179">
    <property type="entry name" value="5_nucleotidase/apyrase"/>
</dbReference>
<organism evidence="5 6">
    <name type="scientific">Shewanella atlantica</name>
    <dbReference type="NCBI Taxonomy" id="271099"/>
    <lineage>
        <taxon>Bacteria</taxon>
        <taxon>Pseudomonadati</taxon>
        <taxon>Pseudomonadota</taxon>
        <taxon>Gammaproteobacteria</taxon>
        <taxon>Alteromonadales</taxon>
        <taxon>Shewanellaceae</taxon>
        <taxon>Shewanella</taxon>
    </lineage>
</organism>
<keyword evidence="1 2" id="KW-0732">Signal</keyword>
<dbReference type="GO" id="GO:0030288">
    <property type="term" value="C:outer membrane-bounded periplasmic space"/>
    <property type="evidence" value="ECO:0007669"/>
    <property type="project" value="TreeGrafter"/>
</dbReference>
<dbReference type="EMBL" id="RXNV01000004">
    <property type="protein sequence ID" value="RTR32183.1"/>
    <property type="molecule type" value="Genomic_DNA"/>
</dbReference>
<dbReference type="PANTHER" id="PTHR11575">
    <property type="entry name" value="5'-NUCLEOTIDASE-RELATED"/>
    <property type="match status" value="1"/>
</dbReference>
<dbReference type="InterPro" id="IPR029052">
    <property type="entry name" value="Metallo-depent_PP-like"/>
</dbReference>
<dbReference type="InterPro" id="IPR008334">
    <property type="entry name" value="5'-Nucleotdase_C"/>
</dbReference>
<evidence type="ECO:0000259" key="4">
    <source>
        <dbReference type="Pfam" id="PF02872"/>
    </source>
</evidence>
<sequence length="665" mass="71177">MKLQKTILAVALLTALSACSSDDDDNNAAFSLTIAHVNDTHSNFDPVKSSFSMGEEGDVVFNEFGGYPRVLEAANDIKEDAAEAKEPLLFLHGGDAWQGTAYFKLNDGMANADLLSQMGIDAMALGNHEFDLDTTKLASFIDAVNFPLLANNMNADNDPALSGLSNLLPYQLFAFDGAVKRRIAMIGDATASEQVVAVVGVVLEDMPTIATGTGEATFSSEIETTQKTVDQLKEKGVNKVIVLSHIGNARDVELAAGTTGIDVIVGGHSHTLLGDFTELGHGDNGQYAQLVTQKDEVGKTCIVQAGQYAQAIGQASVSFDDKGELLTCNGHNTLLSNETYYSDAMRESDSLLTGDAHQKVENFIDSSKQIDDVDEDVALRAHIDATYKPEVEKAYGEVVATVTEDIIHERRPGDKGTDMHGSDVAPLIGEGMVYWANQEGVKSVTGKTVQIGLVGAGGVRTNIDAGEFREGNASLEMLPFANYLSVLTINGVVLKDLLTSTIDATLPEGSHAGKFPYVGGMRYTFTEDVKQQSGHISQLELNTGTETEPSWEAIQDSGEYVVIVNNYNASGNDGWNALGEAQLTSTDRVDIVISGDNYKAYAVDHLTFDDGSGKFSVVYEGAAPSCDDGGADICNTDARSFIDYADHKKVLETLPFESTTVIYKD</sequence>
<evidence type="ECO:0000313" key="5">
    <source>
        <dbReference type="EMBL" id="RTR32183.1"/>
    </source>
</evidence>
<keyword evidence="6" id="KW-1185">Reference proteome</keyword>
<dbReference type="OrthoDB" id="9803927at2"/>
<keyword evidence="2" id="KW-0547">Nucleotide-binding</keyword>
<evidence type="ECO:0000259" key="3">
    <source>
        <dbReference type="Pfam" id="PF00149"/>
    </source>
</evidence>
<feature type="domain" description="Calcineurin-like phosphoesterase" evidence="3">
    <location>
        <begin position="33"/>
        <end position="271"/>
    </location>
</feature>
<feature type="signal peptide" evidence="2">
    <location>
        <begin position="1"/>
        <end position="20"/>
    </location>
</feature>
<dbReference type="PRINTS" id="PR01607">
    <property type="entry name" value="APYRASEFAMLY"/>
</dbReference>
<dbReference type="Gene3D" id="3.90.780.10">
    <property type="entry name" value="5'-Nucleotidase, C-terminal domain"/>
    <property type="match status" value="1"/>
</dbReference>
<accession>A0A431W9K6</accession>
<gene>
    <name evidence="5" type="ORF">EKG39_12185</name>
</gene>
<reference evidence="5 6" key="1">
    <citation type="submission" date="2018-12" db="EMBL/GenBank/DDBJ databases">
        <authorList>
            <person name="Yu L."/>
        </authorList>
    </citation>
    <scope>NUCLEOTIDE SEQUENCE [LARGE SCALE GENOMIC DNA]</scope>
    <source>
        <strain evidence="5 6">HAW-EB5</strain>
    </source>
</reference>
<dbReference type="SUPFAM" id="SSF56300">
    <property type="entry name" value="Metallo-dependent phosphatases"/>
    <property type="match status" value="1"/>
</dbReference>
<dbReference type="Gene3D" id="3.60.21.10">
    <property type="match status" value="1"/>
</dbReference>
<dbReference type="RefSeq" id="WP_126506022.1">
    <property type="nucleotide sequence ID" value="NZ_RXNV01000004.1"/>
</dbReference>
<dbReference type="GO" id="GO:0008768">
    <property type="term" value="F:UDP-sugar diphosphatase activity"/>
    <property type="evidence" value="ECO:0007669"/>
    <property type="project" value="TreeGrafter"/>
</dbReference>
<proteinExistence type="inferred from homology"/>
<evidence type="ECO:0000256" key="2">
    <source>
        <dbReference type="RuleBase" id="RU362119"/>
    </source>
</evidence>
<dbReference type="Proteomes" id="UP000282060">
    <property type="component" value="Unassembled WGS sequence"/>
</dbReference>
<keyword evidence="2" id="KW-0378">Hydrolase</keyword>
<dbReference type="AlphaFoldDB" id="A0A431W9K6"/>
<dbReference type="SUPFAM" id="SSF55816">
    <property type="entry name" value="5'-nucleotidase (syn. UDP-sugar hydrolase), C-terminal domain"/>
    <property type="match status" value="1"/>
</dbReference>
<dbReference type="GO" id="GO:0000166">
    <property type="term" value="F:nucleotide binding"/>
    <property type="evidence" value="ECO:0007669"/>
    <property type="project" value="UniProtKB-KW"/>
</dbReference>
<dbReference type="Pfam" id="PF00149">
    <property type="entry name" value="Metallophos"/>
    <property type="match status" value="1"/>
</dbReference>
<comment type="caution">
    <text evidence="5">The sequence shown here is derived from an EMBL/GenBank/DDBJ whole genome shotgun (WGS) entry which is preliminary data.</text>
</comment>
<dbReference type="Pfam" id="PF02872">
    <property type="entry name" value="5_nucleotid_C"/>
    <property type="match status" value="1"/>
</dbReference>
<dbReference type="InterPro" id="IPR036907">
    <property type="entry name" value="5'-Nucleotdase_C_sf"/>
</dbReference>
<dbReference type="GO" id="GO:0008253">
    <property type="term" value="F:5'-nucleotidase activity"/>
    <property type="evidence" value="ECO:0007669"/>
    <property type="project" value="TreeGrafter"/>
</dbReference>
<feature type="chain" id="PRO_5018819158" evidence="2">
    <location>
        <begin position="21"/>
        <end position="665"/>
    </location>
</feature>
<dbReference type="InterPro" id="IPR004843">
    <property type="entry name" value="Calcineurin-like_PHP"/>
</dbReference>
<dbReference type="GO" id="GO:0009166">
    <property type="term" value="P:nucleotide catabolic process"/>
    <property type="evidence" value="ECO:0007669"/>
    <property type="project" value="InterPro"/>
</dbReference>
<evidence type="ECO:0000313" key="6">
    <source>
        <dbReference type="Proteomes" id="UP000282060"/>
    </source>
</evidence>
<comment type="similarity">
    <text evidence="2">Belongs to the 5'-nucleotidase family.</text>
</comment>
<dbReference type="PANTHER" id="PTHR11575:SF24">
    <property type="entry name" value="5'-NUCLEOTIDASE"/>
    <property type="match status" value="1"/>
</dbReference>
<name>A0A431W9K6_9GAMM</name>